<sequence>MSRHFPQSLQRTFKKLLIYRLNDEKDTRALIEFCIRNKALNYVGVYGYSDLDENFRKEVEAHDANVALVPTKFTYYS</sequence>
<name>A0A8H4B000_GIGMA</name>
<organism evidence="1 2">
    <name type="scientific">Gigaspora margarita</name>
    <dbReference type="NCBI Taxonomy" id="4874"/>
    <lineage>
        <taxon>Eukaryota</taxon>
        <taxon>Fungi</taxon>
        <taxon>Fungi incertae sedis</taxon>
        <taxon>Mucoromycota</taxon>
        <taxon>Glomeromycotina</taxon>
        <taxon>Glomeromycetes</taxon>
        <taxon>Diversisporales</taxon>
        <taxon>Gigasporaceae</taxon>
        <taxon>Gigaspora</taxon>
    </lineage>
</organism>
<keyword evidence="2" id="KW-1185">Reference proteome</keyword>
<proteinExistence type="predicted"/>
<comment type="caution">
    <text evidence="1">The sequence shown here is derived from an EMBL/GenBank/DDBJ whole genome shotgun (WGS) entry which is preliminary data.</text>
</comment>
<evidence type="ECO:0000313" key="2">
    <source>
        <dbReference type="Proteomes" id="UP000439903"/>
    </source>
</evidence>
<dbReference type="Proteomes" id="UP000439903">
    <property type="component" value="Unassembled WGS sequence"/>
</dbReference>
<gene>
    <name evidence="1" type="ORF">F8M41_025698</name>
</gene>
<dbReference type="EMBL" id="WTPW01000094">
    <property type="protein sequence ID" value="KAF0548845.1"/>
    <property type="molecule type" value="Genomic_DNA"/>
</dbReference>
<reference evidence="1 2" key="1">
    <citation type="journal article" date="2019" name="Environ. Microbiol.">
        <title>At the nexus of three kingdoms: the genome of the mycorrhizal fungus Gigaspora margarita provides insights into plant, endobacterial and fungal interactions.</title>
        <authorList>
            <person name="Venice F."/>
            <person name="Ghignone S."/>
            <person name="Salvioli di Fossalunga A."/>
            <person name="Amselem J."/>
            <person name="Novero M."/>
            <person name="Xianan X."/>
            <person name="Sedzielewska Toro K."/>
            <person name="Morin E."/>
            <person name="Lipzen A."/>
            <person name="Grigoriev I.V."/>
            <person name="Henrissat B."/>
            <person name="Martin F.M."/>
            <person name="Bonfante P."/>
        </authorList>
    </citation>
    <scope>NUCLEOTIDE SEQUENCE [LARGE SCALE GENOMIC DNA]</scope>
    <source>
        <strain evidence="1 2">BEG34</strain>
    </source>
</reference>
<evidence type="ECO:0000313" key="1">
    <source>
        <dbReference type="EMBL" id="KAF0548845.1"/>
    </source>
</evidence>
<accession>A0A8H4B000</accession>
<dbReference type="AlphaFoldDB" id="A0A8H4B000"/>
<protein>
    <submittedName>
        <fullName evidence="1">Uncharacterized protein</fullName>
    </submittedName>
</protein>
<dbReference type="OrthoDB" id="2361828at2759"/>